<feature type="region of interest" description="Disordered" evidence="5">
    <location>
        <begin position="323"/>
        <end position="366"/>
    </location>
</feature>
<dbReference type="GO" id="GO:0120015">
    <property type="term" value="F:sterol transfer activity"/>
    <property type="evidence" value="ECO:0007669"/>
    <property type="project" value="UniProtKB-ARBA"/>
</dbReference>
<dbReference type="GeneTree" id="ENSGT00940000155295"/>
<dbReference type="Pfam" id="PF01237">
    <property type="entry name" value="Oxysterol_BP"/>
    <property type="match status" value="1"/>
</dbReference>
<dbReference type="EMBL" id="ADFV01127177">
    <property type="status" value="NOT_ANNOTATED_CDS"/>
    <property type="molecule type" value="Genomic_DNA"/>
</dbReference>
<dbReference type="GO" id="GO:0015485">
    <property type="term" value="F:cholesterol binding"/>
    <property type="evidence" value="ECO:0007669"/>
    <property type="project" value="UniProtKB-ARBA"/>
</dbReference>
<dbReference type="SUPFAM" id="SSF144000">
    <property type="entry name" value="Oxysterol-binding protein-like"/>
    <property type="match status" value="1"/>
</dbReference>
<dbReference type="FunFam" id="3.30.70.3490:FF:000003">
    <property type="entry name" value="Oxysterol-binding protein"/>
    <property type="match status" value="1"/>
</dbReference>
<evidence type="ECO:0000256" key="5">
    <source>
        <dbReference type="SAM" id="MobiDB-lite"/>
    </source>
</evidence>
<protein>
    <recommendedName>
        <fullName evidence="8">Oxysterol-binding protein</fullName>
    </recommendedName>
</protein>
<dbReference type="STRING" id="61853.ENSNLEP00000032903"/>
<dbReference type="PANTHER" id="PTHR10972">
    <property type="entry name" value="OXYSTEROL-BINDING PROTEIN-RELATED"/>
    <property type="match status" value="1"/>
</dbReference>
<dbReference type="Gene3D" id="2.40.160.120">
    <property type="match status" value="1"/>
</dbReference>
<evidence type="ECO:0000313" key="7">
    <source>
        <dbReference type="Proteomes" id="UP000001073"/>
    </source>
</evidence>
<feature type="compositionally biased region" description="Basic and acidic residues" evidence="5">
    <location>
        <begin position="323"/>
        <end position="347"/>
    </location>
</feature>
<evidence type="ECO:0000256" key="3">
    <source>
        <dbReference type="ARBA" id="ARBA00023055"/>
    </source>
</evidence>
<reference evidence="6 7" key="1">
    <citation type="submission" date="2012-10" db="EMBL/GenBank/DDBJ databases">
        <authorList>
            <consortium name="Gibbon Genome Sequencing Consortium"/>
        </authorList>
    </citation>
    <scope>NUCLEOTIDE SEQUENCE [LARGE SCALE GENOMIC DNA]</scope>
</reference>
<dbReference type="InterPro" id="IPR000648">
    <property type="entry name" value="Oxysterol-bd"/>
</dbReference>
<dbReference type="Proteomes" id="UP000001073">
    <property type="component" value="Chromosome 22a"/>
</dbReference>
<dbReference type="PANTHER" id="PTHR10972:SF53">
    <property type="entry name" value="OXYSTEROL-BINDING PROTEIN-RELATED PROTEIN 1"/>
    <property type="match status" value="1"/>
</dbReference>
<dbReference type="Gene3D" id="3.30.70.3490">
    <property type="match status" value="1"/>
</dbReference>
<accession>A0A2I3GNI0</accession>
<dbReference type="GO" id="GO:0005829">
    <property type="term" value="C:cytosol"/>
    <property type="evidence" value="ECO:0007669"/>
    <property type="project" value="TreeGrafter"/>
</dbReference>
<keyword evidence="7" id="KW-1185">Reference proteome</keyword>
<dbReference type="InterPro" id="IPR037239">
    <property type="entry name" value="OSBP_sf"/>
</dbReference>
<dbReference type="GO" id="GO:0005886">
    <property type="term" value="C:plasma membrane"/>
    <property type="evidence" value="ECO:0007669"/>
    <property type="project" value="TreeGrafter"/>
</dbReference>
<name>A0A2I3GNI0_NOMLE</name>
<proteinExistence type="inferred from homology"/>
<reference evidence="6" key="3">
    <citation type="submission" date="2025-09" db="UniProtKB">
        <authorList>
            <consortium name="Ensembl"/>
        </authorList>
    </citation>
    <scope>IDENTIFICATION</scope>
</reference>
<evidence type="ECO:0000256" key="4">
    <source>
        <dbReference type="ARBA" id="ARBA00023121"/>
    </source>
</evidence>
<evidence type="ECO:0008006" key="8">
    <source>
        <dbReference type="Google" id="ProtNLM"/>
    </source>
</evidence>
<keyword evidence="3" id="KW-0445">Lipid transport</keyword>
<dbReference type="AlphaFoldDB" id="A0A2I3GNI0"/>
<sequence length="396" mass="45692">VLWEAEVGGSDPLRSGVRDQPDQHGKTLSLLEKYKNYPGLELSKITMPVILNEPLSFLQRLTEYMDSLADPVEWMQCVAAFAVSAVASQWERTGKPFNPLLGETYESVRLISEEVSHHQPISAFHAEGLNNDFIFHGSIYPKLKFWGKSVEAEPKGTITLELLEHNEAYTWTNPTCCVHNIIVNKLWVEQYGNVEIINHKTGDKCVLNFKPCGLFGKELHKVEGYIQDKSKKKLCALYGKWTECLYSVNLATFDAYKKKIRKIQKRRRTHLEESGEMPMPDSESVFIIPGSMYNFTSSAMVLNEVDKDMESVIPKTDCRLRPDIRAMENGERDQASEEKKQLEEKQRAARTNRSKSEEDWKTRWFHQGPNPYNGAQDWIYSGSYWDRNYFNLPDIY</sequence>
<keyword evidence="4" id="KW-0446">Lipid-binding</keyword>
<dbReference type="FunFam" id="2.40.160.120:FF:000005">
    <property type="entry name" value="Oxysterol-binding protein"/>
    <property type="match status" value="1"/>
</dbReference>
<dbReference type="GO" id="GO:0097038">
    <property type="term" value="C:perinuclear endoplasmic reticulum"/>
    <property type="evidence" value="ECO:0007669"/>
    <property type="project" value="TreeGrafter"/>
</dbReference>
<organism evidence="6 7">
    <name type="scientific">Nomascus leucogenys</name>
    <name type="common">Northern white-cheeked gibbon</name>
    <name type="synonym">Hylobates leucogenys</name>
    <dbReference type="NCBI Taxonomy" id="61853"/>
    <lineage>
        <taxon>Eukaryota</taxon>
        <taxon>Metazoa</taxon>
        <taxon>Chordata</taxon>
        <taxon>Craniata</taxon>
        <taxon>Vertebrata</taxon>
        <taxon>Euteleostomi</taxon>
        <taxon>Mammalia</taxon>
        <taxon>Eutheria</taxon>
        <taxon>Euarchontoglires</taxon>
        <taxon>Primates</taxon>
        <taxon>Haplorrhini</taxon>
        <taxon>Catarrhini</taxon>
        <taxon>Hylobatidae</taxon>
        <taxon>Nomascus</taxon>
    </lineage>
</organism>
<keyword evidence="2" id="KW-0813">Transport</keyword>
<dbReference type="InParanoid" id="A0A2I3GNI0"/>
<dbReference type="OMA" id="RPSNCNE"/>
<evidence type="ECO:0000256" key="2">
    <source>
        <dbReference type="ARBA" id="ARBA00022448"/>
    </source>
</evidence>
<evidence type="ECO:0000256" key="1">
    <source>
        <dbReference type="ARBA" id="ARBA00008842"/>
    </source>
</evidence>
<reference evidence="6" key="2">
    <citation type="submission" date="2025-08" db="UniProtKB">
        <authorList>
            <consortium name="Ensembl"/>
        </authorList>
    </citation>
    <scope>IDENTIFICATION</scope>
</reference>
<evidence type="ECO:0000313" key="6">
    <source>
        <dbReference type="Ensembl" id="ENSNLEP00000032903.1"/>
    </source>
</evidence>
<dbReference type="Ensembl" id="ENSNLET00000051281.1">
    <property type="protein sequence ID" value="ENSNLEP00000032903.1"/>
    <property type="gene ID" value="ENSNLEG00000032742.1"/>
</dbReference>
<dbReference type="GO" id="GO:0006699">
    <property type="term" value="P:bile acid biosynthetic process"/>
    <property type="evidence" value="ECO:0007669"/>
    <property type="project" value="UniProtKB-ARBA"/>
</dbReference>
<comment type="similarity">
    <text evidence="1">Belongs to the OSBP family.</text>
</comment>